<feature type="domain" description="2EXR" evidence="2">
    <location>
        <begin position="135"/>
        <end position="242"/>
    </location>
</feature>
<dbReference type="PANTHER" id="PTHR35910:SF6">
    <property type="entry name" value="2EXR DOMAIN-CONTAINING PROTEIN"/>
    <property type="match status" value="1"/>
</dbReference>
<gene>
    <name evidence="3" type="ORF">SBOR_1475</name>
</gene>
<reference evidence="3 4" key="1">
    <citation type="journal article" date="2014" name="Genome Announc.">
        <title>Draft genome sequence of Sclerotinia borealis, a psychrophilic plant pathogenic fungus.</title>
        <authorList>
            <person name="Mardanov A.V."/>
            <person name="Beletsky A.V."/>
            <person name="Kadnikov V.V."/>
            <person name="Ignatov A.N."/>
            <person name="Ravin N.V."/>
        </authorList>
    </citation>
    <scope>NUCLEOTIDE SEQUENCE [LARGE SCALE GENOMIC DNA]</scope>
    <source>
        <strain evidence="4">F-4157</strain>
    </source>
</reference>
<protein>
    <recommendedName>
        <fullName evidence="2">2EXR domain-containing protein</fullName>
    </recommendedName>
</protein>
<name>W9CQH1_SCLBF</name>
<evidence type="ECO:0000256" key="1">
    <source>
        <dbReference type="SAM" id="MobiDB-lite"/>
    </source>
</evidence>
<proteinExistence type="predicted"/>
<dbReference type="PANTHER" id="PTHR35910">
    <property type="entry name" value="2EXR DOMAIN-CONTAINING PROTEIN"/>
    <property type="match status" value="1"/>
</dbReference>
<dbReference type="Proteomes" id="UP000019487">
    <property type="component" value="Unassembled WGS sequence"/>
</dbReference>
<accession>W9CQH1</accession>
<organism evidence="3 4">
    <name type="scientific">Sclerotinia borealis (strain F-4128)</name>
    <dbReference type="NCBI Taxonomy" id="1432307"/>
    <lineage>
        <taxon>Eukaryota</taxon>
        <taxon>Fungi</taxon>
        <taxon>Dikarya</taxon>
        <taxon>Ascomycota</taxon>
        <taxon>Pezizomycotina</taxon>
        <taxon>Leotiomycetes</taxon>
        <taxon>Helotiales</taxon>
        <taxon>Sclerotiniaceae</taxon>
        <taxon>Sclerotinia</taxon>
    </lineage>
</organism>
<evidence type="ECO:0000313" key="4">
    <source>
        <dbReference type="Proteomes" id="UP000019487"/>
    </source>
</evidence>
<dbReference type="EMBL" id="AYSA01000053">
    <property type="protein sequence ID" value="ESZ98096.1"/>
    <property type="molecule type" value="Genomic_DNA"/>
</dbReference>
<dbReference type="Pfam" id="PF20150">
    <property type="entry name" value="2EXR"/>
    <property type="match status" value="1"/>
</dbReference>
<feature type="region of interest" description="Disordered" evidence="1">
    <location>
        <begin position="1"/>
        <end position="26"/>
    </location>
</feature>
<sequence>MSDPNEGKNTQSFTHFRPSQKLYRTRGPLTYDFPHPGGRQNTTWTHTPNLTERSYRRLDNKQLALAHDRPRLRLEGDAVTPLPQPKDYLLPWQRELLESRVPYHHRPDPIPRANLFYHSTLPDAQVELYDDFSTFILFDQLPKEIRIKIWKAALQIQQRRNVVVERLGTMWAFDIKQPFYSPEMLDMLGNPINRFFSKSKTPAVLQANSESREISLHTYIQLFPNRSLCANPVYFNPDFDCITIRYMDCLDGGWFLRSISKEQAKIFNKIKSLALSRRGSRFPAQVHNRGLSWKTAPLGFMLKWFRSLDSLTLFTESFQQENAHFTEGCFGRLLRLRRDAERDAADKLCFDNILLWMREMKLEDPTFKIPKLNRQELRHIPKSQHQNPYNYEDGGCAKVDRDDVIKCMVVEEDNLRH</sequence>
<dbReference type="HOGENOM" id="CLU_659150_0_0_1"/>
<dbReference type="InterPro" id="IPR045518">
    <property type="entry name" value="2EXR"/>
</dbReference>
<comment type="caution">
    <text evidence="3">The sequence shown here is derived from an EMBL/GenBank/DDBJ whole genome shotgun (WGS) entry which is preliminary data.</text>
</comment>
<dbReference type="AlphaFoldDB" id="W9CQH1"/>
<dbReference type="OrthoDB" id="3513892at2759"/>
<keyword evidence="4" id="KW-1185">Reference proteome</keyword>
<evidence type="ECO:0000313" key="3">
    <source>
        <dbReference type="EMBL" id="ESZ98096.1"/>
    </source>
</evidence>
<evidence type="ECO:0000259" key="2">
    <source>
        <dbReference type="Pfam" id="PF20150"/>
    </source>
</evidence>